<dbReference type="OrthoDB" id="9800332at2"/>
<keyword evidence="7" id="KW-0479">Metal-binding</keyword>
<protein>
    <recommendedName>
        <fullName evidence="7">Shikimate kinase</fullName>
        <shortName evidence="7">SK</shortName>
        <ecNumber evidence="7">2.7.1.71</ecNumber>
    </recommendedName>
</protein>
<evidence type="ECO:0000256" key="2">
    <source>
        <dbReference type="ARBA" id="ARBA00022679"/>
    </source>
</evidence>
<keyword evidence="7" id="KW-0963">Cytoplasm</keyword>
<dbReference type="EC" id="2.7.1.71" evidence="7"/>
<accession>A0A364XZ74</accession>
<feature type="binding site" evidence="7">
    <location>
        <position position="79"/>
    </location>
    <ligand>
        <name>substrate</name>
    </ligand>
</feature>
<evidence type="ECO:0000256" key="7">
    <source>
        <dbReference type="HAMAP-Rule" id="MF_00109"/>
    </source>
</evidence>
<dbReference type="PANTHER" id="PTHR21087">
    <property type="entry name" value="SHIKIMATE KINASE"/>
    <property type="match status" value="1"/>
</dbReference>
<keyword evidence="4 7" id="KW-0418">Kinase</keyword>
<feature type="binding site" evidence="7">
    <location>
        <begin position="10"/>
        <end position="15"/>
    </location>
    <ligand>
        <name>ATP</name>
        <dbReference type="ChEBI" id="CHEBI:30616"/>
    </ligand>
</feature>
<sequence length="166" mass="18520">MKIFLIGMPGSGKSTLGRPLAQALNLPFVDLDKEIERQEQQTIPDIFASHGEDHFRNVESSALKQWAFSSKDFVLATGGGAPCFHSGIDIINQHGLSIFLDVTVDELLRRIGVQSGRPLLGTDDLKQKEEKLAQLYAKRRDIYLQAKITLVEPTLAQLMEAIYLKK</sequence>
<evidence type="ECO:0000256" key="5">
    <source>
        <dbReference type="ARBA" id="ARBA00022840"/>
    </source>
</evidence>
<dbReference type="GO" id="GO:0000287">
    <property type="term" value="F:magnesium ion binding"/>
    <property type="evidence" value="ECO:0007669"/>
    <property type="project" value="UniProtKB-UniRule"/>
</dbReference>
<dbReference type="GO" id="GO:0008652">
    <property type="term" value="P:amino acid biosynthetic process"/>
    <property type="evidence" value="ECO:0007669"/>
    <property type="project" value="UniProtKB-KW"/>
</dbReference>
<comment type="subunit">
    <text evidence="7">Monomer.</text>
</comment>
<organism evidence="8 9">
    <name type="scientific">Pseudochryseolinea flava</name>
    <dbReference type="NCBI Taxonomy" id="2059302"/>
    <lineage>
        <taxon>Bacteria</taxon>
        <taxon>Pseudomonadati</taxon>
        <taxon>Bacteroidota</taxon>
        <taxon>Cytophagia</taxon>
        <taxon>Cytophagales</taxon>
        <taxon>Fulvivirgaceae</taxon>
        <taxon>Pseudochryseolinea</taxon>
    </lineage>
</organism>
<comment type="similarity">
    <text evidence="7">Belongs to the shikimate kinase family.</text>
</comment>
<comment type="caution">
    <text evidence="8">The sequence shown here is derived from an EMBL/GenBank/DDBJ whole genome shotgun (WGS) entry which is preliminary data.</text>
</comment>
<dbReference type="Pfam" id="PF01202">
    <property type="entry name" value="SKI"/>
    <property type="match status" value="1"/>
</dbReference>
<dbReference type="HAMAP" id="MF_00109">
    <property type="entry name" value="Shikimate_kinase"/>
    <property type="match status" value="1"/>
</dbReference>
<dbReference type="RefSeq" id="WP_112748129.1">
    <property type="nucleotide sequence ID" value="NZ_QMFY01000009.1"/>
</dbReference>
<keyword evidence="5 7" id="KW-0067">ATP-binding</keyword>
<proteinExistence type="inferred from homology"/>
<comment type="caution">
    <text evidence="7">Lacks conserved residue(s) required for the propagation of feature annotation.</text>
</comment>
<name>A0A364XZ74_9BACT</name>
<evidence type="ECO:0000256" key="3">
    <source>
        <dbReference type="ARBA" id="ARBA00022741"/>
    </source>
</evidence>
<keyword evidence="2 7" id="KW-0808">Transferase</keyword>
<dbReference type="SUPFAM" id="SSF52540">
    <property type="entry name" value="P-loop containing nucleoside triphosphate hydrolases"/>
    <property type="match status" value="1"/>
</dbReference>
<keyword evidence="6 7" id="KW-0057">Aromatic amino acid biosynthesis</keyword>
<dbReference type="Gene3D" id="3.40.50.300">
    <property type="entry name" value="P-loop containing nucleotide triphosphate hydrolases"/>
    <property type="match status" value="1"/>
</dbReference>
<feature type="binding site" evidence="7">
    <location>
        <position position="139"/>
    </location>
    <ligand>
        <name>substrate</name>
    </ligand>
</feature>
<dbReference type="UniPathway" id="UPA00053">
    <property type="reaction ID" value="UER00088"/>
</dbReference>
<dbReference type="PRINTS" id="PR01100">
    <property type="entry name" value="SHIKIMTKNASE"/>
</dbReference>
<feature type="binding site" evidence="7">
    <location>
        <position position="56"/>
    </location>
    <ligand>
        <name>substrate</name>
    </ligand>
</feature>
<keyword evidence="1 7" id="KW-0028">Amino-acid biosynthesis</keyword>
<dbReference type="GO" id="GO:0009073">
    <property type="term" value="P:aromatic amino acid family biosynthetic process"/>
    <property type="evidence" value="ECO:0007669"/>
    <property type="project" value="UniProtKB-KW"/>
</dbReference>
<keyword evidence="3 7" id="KW-0547">Nucleotide-binding</keyword>
<reference evidence="8 9" key="1">
    <citation type="submission" date="2018-06" db="EMBL/GenBank/DDBJ databases">
        <title>Chryseolinea flavus sp. nov., a member of the phylum Bacteroidetes isolated from soil.</title>
        <authorList>
            <person name="Li Y."/>
            <person name="Wang J."/>
        </authorList>
    </citation>
    <scope>NUCLEOTIDE SEQUENCE [LARGE SCALE GENOMIC DNA]</scope>
    <source>
        <strain evidence="8 9">SDU1-6</strain>
    </source>
</reference>
<gene>
    <name evidence="7" type="primary">aroK</name>
    <name evidence="8" type="ORF">DQQ10_17210</name>
</gene>
<comment type="function">
    <text evidence="7">Catalyzes the specific phosphorylation of the 3-hydroxyl group of shikimic acid using ATP as a cosubstrate.</text>
</comment>
<dbReference type="InterPro" id="IPR000623">
    <property type="entry name" value="Shikimate_kinase/TSH1"/>
</dbReference>
<keyword evidence="9" id="KW-1185">Reference proteome</keyword>
<dbReference type="AlphaFoldDB" id="A0A364XZ74"/>
<evidence type="ECO:0000313" key="9">
    <source>
        <dbReference type="Proteomes" id="UP000251889"/>
    </source>
</evidence>
<evidence type="ECO:0000256" key="6">
    <source>
        <dbReference type="ARBA" id="ARBA00023141"/>
    </source>
</evidence>
<feature type="binding site" evidence="7">
    <location>
        <position position="14"/>
    </location>
    <ligand>
        <name>Mg(2+)</name>
        <dbReference type="ChEBI" id="CHEBI:18420"/>
    </ligand>
</feature>
<dbReference type="EMBL" id="QMFY01000009">
    <property type="protein sequence ID" value="RAV99783.1"/>
    <property type="molecule type" value="Genomic_DNA"/>
</dbReference>
<dbReference type="CDD" id="cd00464">
    <property type="entry name" value="SK"/>
    <property type="match status" value="1"/>
</dbReference>
<dbReference type="Proteomes" id="UP000251889">
    <property type="component" value="Unassembled WGS sequence"/>
</dbReference>
<feature type="binding site" evidence="7">
    <location>
        <position position="117"/>
    </location>
    <ligand>
        <name>ATP</name>
        <dbReference type="ChEBI" id="CHEBI:30616"/>
    </ligand>
</feature>
<evidence type="ECO:0000313" key="8">
    <source>
        <dbReference type="EMBL" id="RAV99783.1"/>
    </source>
</evidence>
<comment type="pathway">
    <text evidence="7">Metabolic intermediate biosynthesis; chorismate biosynthesis; chorismate from D-erythrose 4-phosphate and phosphoenolpyruvate: step 5/7.</text>
</comment>
<dbReference type="InterPro" id="IPR027417">
    <property type="entry name" value="P-loop_NTPase"/>
</dbReference>
<dbReference type="GO" id="GO:0005524">
    <property type="term" value="F:ATP binding"/>
    <property type="evidence" value="ECO:0007669"/>
    <property type="project" value="UniProtKB-UniRule"/>
</dbReference>
<evidence type="ECO:0000256" key="4">
    <source>
        <dbReference type="ARBA" id="ARBA00022777"/>
    </source>
</evidence>
<comment type="cofactor">
    <cofactor evidence="7">
        <name>Mg(2+)</name>
        <dbReference type="ChEBI" id="CHEBI:18420"/>
    </cofactor>
    <text evidence="7">Binds 1 Mg(2+) ion per subunit.</text>
</comment>
<dbReference type="PANTHER" id="PTHR21087:SF16">
    <property type="entry name" value="SHIKIMATE KINASE 1, CHLOROPLASTIC"/>
    <property type="match status" value="1"/>
</dbReference>
<dbReference type="GO" id="GO:0004765">
    <property type="term" value="F:shikimate kinase activity"/>
    <property type="evidence" value="ECO:0007669"/>
    <property type="project" value="UniProtKB-UniRule"/>
</dbReference>
<evidence type="ECO:0000256" key="1">
    <source>
        <dbReference type="ARBA" id="ARBA00022605"/>
    </source>
</evidence>
<comment type="catalytic activity">
    <reaction evidence="7">
        <text>shikimate + ATP = 3-phosphoshikimate + ADP + H(+)</text>
        <dbReference type="Rhea" id="RHEA:13121"/>
        <dbReference type="ChEBI" id="CHEBI:15378"/>
        <dbReference type="ChEBI" id="CHEBI:30616"/>
        <dbReference type="ChEBI" id="CHEBI:36208"/>
        <dbReference type="ChEBI" id="CHEBI:145989"/>
        <dbReference type="ChEBI" id="CHEBI:456216"/>
        <dbReference type="EC" id="2.7.1.71"/>
    </reaction>
</comment>
<dbReference type="GO" id="GO:0005829">
    <property type="term" value="C:cytosol"/>
    <property type="evidence" value="ECO:0007669"/>
    <property type="project" value="TreeGrafter"/>
</dbReference>
<feature type="binding site" evidence="7">
    <location>
        <position position="32"/>
    </location>
    <ligand>
        <name>substrate</name>
    </ligand>
</feature>
<keyword evidence="7" id="KW-0460">Magnesium</keyword>
<dbReference type="InterPro" id="IPR031322">
    <property type="entry name" value="Shikimate/glucono_kinase"/>
</dbReference>
<comment type="subcellular location">
    <subcellularLocation>
        <location evidence="7">Cytoplasm</location>
    </subcellularLocation>
</comment>
<dbReference type="GO" id="GO:0009423">
    <property type="term" value="P:chorismate biosynthetic process"/>
    <property type="evidence" value="ECO:0007669"/>
    <property type="project" value="UniProtKB-UniRule"/>
</dbReference>